<comment type="caution">
    <text evidence="2">The sequence shown here is derived from an EMBL/GenBank/DDBJ whole genome shotgun (WGS) entry which is preliminary data.</text>
</comment>
<evidence type="ECO:0000313" key="3">
    <source>
        <dbReference type="Proteomes" id="UP000000321"/>
    </source>
</evidence>
<reference evidence="2 3" key="1">
    <citation type="journal article" date="2008" name="Appl. Environ. Microbiol.">
        <title>Genomic insights into Mn(II) oxidation by the marine alphaproteobacterium Aurantimonas sp. strain SI85-9A1.</title>
        <authorList>
            <person name="Dick G.J."/>
            <person name="Podell S."/>
            <person name="Johnson H.A."/>
            <person name="Rivera-Espinoza Y."/>
            <person name="Bernier-Latmani R."/>
            <person name="McCarthy J.K."/>
            <person name="Torpey J.W."/>
            <person name="Clement B.G."/>
            <person name="Gaasterland T."/>
            <person name="Tebo B.M."/>
        </authorList>
    </citation>
    <scope>NUCLEOTIDE SEQUENCE [LARGE SCALE GENOMIC DNA]</scope>
    <source>
        <strain evidence="2 3">SI85-9A1</strain>
    </source>
</reference>
<name>Q1YG73_AURMS</name>
<dbReference type="RefSeq" id="WP_009210772.1">
    <property type="nucleotide sequence ID" value="NZ_BBWP01000009.1"/>
</dbReference>
<dbReference type="AlphaFoldDB" id="Q1YG73"/>
<dbReference type="Pfam" id="PF13480">
    <property type="entry name" value="Acetyltransf_6"/>
    <property type="match status" value="1"/>
</dbReference>
<dbReference type="InterPro" id="IPR038740">
    <property type="entry name" value="BioF2-like_GNAT_dom"/>
</dbReference>
<feature type="domain" description="BioF2-like acetyltransferase" evidence="1">
    <location>
        <begin position="222"/>
        <end position="359"/>
    </location>
</feature>
<evidence type="ECO:0000313" key="2">
    <source>
        <dbReference type="EMBL" id="EAS49352.1"/>
    </source>
</evidence>
<sequence>MVAKPSMSDLIGGLPPMASGVPLYEGAVNATPELDLTVPFGRVSRHLSIYAPNAVFGLIDELAHLSRRAIEPNVFFDPQFLAPAMPRLDDRKVRLMVVRDEKGSRSRLRLLMPFSVERSAFIGGVATIRAWTHPFGPLGTLPVDGDDPAGTLSNFLSTLTAAELGLPDVLVIPDVRIDGPMATTLLAAAAKAGLPTAVANRVSRAALVKSADTVRPSPLSGRRRRELARQTRRLAATGPVLLETARQPDDVRLALEDFFSLEASGWKGRARTALIIDRYRSAFAREAINALAQDDRVRIYTLKTGSRPVASLVVLVDRGQAYTWKTAYDEAFAATSPGQQIVAAATRALLADPAVERADSCTVPDHFVMNRFWPDRIVVGTIVVGLTPQTGARVDKVARGLASMRRSRNLARIMRQRVQGMLSFR</sequence>
<protein>
    <recommendedName>
        <fullName evidence="1">BioF2-like acetyltransferase domain-containing protein</fullName>
    </recommendedName>
</protein>
<proteinExistence type="predicted"/>
<gene>
    <name evidence="2" type="ORF">SI859A1_02954</name>
</gene>
<dbReference type="EMBL" id="AAPJ01000005">
    <property type="protein sequence ID" value="EAS49352.1"/>
    <property type="molecule type" value="Genomic_DNA"/>
</dbReference>
<accession>Q1YG73</accession>
<keyword evidence="3" id="KW-1185">Reference proteome</keyword>
<dbReference type="InterPro" id="IPR016181">
    <property type="entry name" value="Acyl_CoA_acyltransferase"/>
</dbReference>
<dbReference type="BioCyc" id="AURANTIMONAS:SI859A1_02954-MONOMER"/>
<dbReference type="SUPFAM" id="SSF55729">
    <property type="entry name" value="Acyl-CoA N-acyltransferases (Nat)"/>
    <property type="match status" value="1"/>
</dbReference>
<dbReference type="HOGENOM" id="CLU_051159_1_0_5"/>
<evidence type="ECO:0000259" key="1">
    <source>
        <dbReference type="Pfam" id="PF13480"/>
    </source>
</evidence>
<dbReference type="Proteomes" id="UP000000321">
    <property type="component" value="Unassembled WGS sequence"/>
</dbReference>
<dbReference type="OrthoDB" id="213519at2"/>
<organism evidence="2 3">
    <name type="scientific">Aurantimonas manganoxydans (strain ATCC BAA-1229 / DSM 21871 / SI85-9A1)</name>
    <dbReference type="NCBI Taxonomy" id="287752"/>
    <lineage>
        <taxon>Bacteria</taxon>
        <taxon>Pseudomonadati</taxon>
        <taxon>Pseudomonadota</taxon>
        <taxon>Alphaproteobacteria</taxon>
        <taxon>Hyphomicrobiales</taxon>
        <taxon>Aurantimonadaceae</taxon>
        <taxon>Aurantimonas</taxon>
    </lineage>
</organism>